<feature type="region of interest" description="Disordered" evidence="1">
    <location>
        <begin position="1"/>
        <end position="59"/>
    </location>
</feature>
<dbReference type="AlphaFoldDB" id="A0AAV4UVV8"/>
<proteinExistence type="predicted"/>
<accession>A0AAV4UVV8</accession>
<dbReference type="EMBL" id="BPLQ01012064">
    <property type="protein sequence ID" value="GIY62212.1"/>
    <property type="molecule type" value="Genomic_DNA"/>
</dbReference>
<protein>
    <submittedName>
        <fullName evidence="2">Uncharacterized protein</fullName>
    </submittedName>
</protein>
<feature type="compositionally biased region" description="Basic and acidic residues" evidence="1">
    <location>
        <begin position="7"/>
        <end position="17"/>
    </location>
</feature>
<reference evidence="2 3" key="1">
    <citation type="submission" date="2021-06" db="EMBL/GenBank/DDBJ databases">
        <title>Caerostris darwini draft genome.</title>
        <authorList>
            <person name="Kono N."/>
            <person name="Arakawa K."/>
        </authorList>
    </citation>
    <scope>NUCLEOTIDE SEQUENCE [LARGE SCALE GENOMIC DNA]</scope>
</reference>
<name>A0AAV4UVV8_9ARAC</name>
<evidence type="ECO:0000313" key="3">
    <source>
        <dbReference type="Proteomes" id="UP001054837"/>
    </source>
</evidence>
<dbReference type="Proteomes" id="UP001054837">
    <property type="component" value="Unassembled WGS sequence"/>
</dbReference>
<sequence length="133" mass="14657">MLTESSHPPEDHQEKFPLKVSNASANLWPKRVLNSTEASNSHSSGTHSVSGNDETNPLHEWPSLQLKLHPIKLCLGNAPLSRALIHCCGVNERIIKRRKDVYGGGDNRNDYTRDLGALGCSANDLFSSDRGRN</sequence>
<evidence type="ECO:0000313" key="2">
    <source>
        <dbReference type="EMBL" id="GIY62212.1"/>
    </source>
</evidence>
<keyword evidence="3" id="KW-1185">Reference proteome</keyword>
<feature type="compositionally biased region" description="Low complexity" evidence="1">
    <location>
        <begin position="39"/>
        <end position="52"/>
    </location>
</feature>
<gene>
    <name evidence="2" type="ORF">CDAR_586101</name>
</gene>
<comment type="caution">
    <text evidence="2">The sequence shown here is derived from an EMBL/GenBank/DDBJ whole genome shotgun (WGS) entry which is preliminary data.</text>
</comment>
<evidence type="ECO:0000256" key="1">
    <source>
        <dbReference type="SAM" id="MobiDB-lite"/>
    </source>
</evidence>
<organism evidence="2 3">
    <name type="scientific">Caerostris darwini</name>
    <dbReference type="NCBI Taxonomy" id="1538125"/>
    <lineage>
        <taxon>Eukaryota</taxon>
        <taxon>Metazoa</taxon>
        <taxon>Ecdysozoa</taxon>
        <taxon>Arthropoda</taxon>
        <taxon>Chelicerata</taxon>
        <taxon>Arachnida</taxon>
        <taxon>Araneae</taxon>
        <taxon>Araneomorphae</taxon>
        <taxon>Entelegynae</taxon>
        <taxon>Araneoidea</taxon>
        <taxon>Araneidae</taxon>
        <taxon>Caerostris</taxon>
    </lineage>
</organism>